<evidence type="ECO:0000313" key="11">
    <source>
        <dbReference type="EMBL" id="KDB20389.1"/>
    </source>
</evidence>
<dbReference type="OMA" id="ERFDHIY"/>
<comment type="caution">
    <text evidence="11">The sequence shown here is derived from an EMBL/GenBank/DDBJ whole genome shotgun (WGS) entry which is preliminary data.</text>
</comment>
<dbReference type="STRING" id="1215338.A0A059IXZ6"/>
<organism evidence="11 12">
    <name type="scientific">Trichophyton interdigitale (strain MR816)</name>
    <dbReference type="NCBI Taxonomy" id="1215338"/>
    <lineage>
        <taxon>Eukaryota</taxon>
        <taxon>Fungi</taxon>
        <taxon>Dikarya</taxon>
        <taxon>Ascomycota</taxon>
        <taxon>Pezizomycotina</taxon>
        <taxon>Eurotiomycetes</taxon>
        <taxon>Eurotiomycetidae</taxon>
        <taxon>Onygenales</taxon>
        <taxon>Arthrodermataceae</taxon>
        <taxon>Trichophyton</taxon>
    </lineage>
</organism>
<feature type="compositionally biased region" description="Polar residues" evidence="9">
    <location>
        <begin position="512"/>
        <end position="521"/>
    </location>
</feature>
<protein>
    <recommendedName>
        <fullName evidence="10">C2H2-type domain-containing protein</fullName>
    </recommendedName>
</protein>
<feature type="region of interest" description="Disordered" evidence="9">
    <location>
        <begin position="46"/>
        <end position="76"/>
    </location>
</feature>
<dbReference type="PROSITE" id="PS00028">
    <property type="entry name" value="ZINC_FINGER_C2H2_1"/>
    <property type="match status" value="3"/>
</dbReference>
<dbReference type="AlphaFoldDB" id="A0A059IXZ6"/>
<feature type="domain" description="C2H2-type" evidence="10">
    <location>
        <begin position="556"/>
        <end position="586"/>
    </location>
</feature>
<evidence type="ECO:0000256" key="3">
    <source>
        <dbReference type="ARBA" id="ARBA00022771"/>
    </source>
</evidence>
<dbReference type="SUPFAM" id="SSF57667">
    <property type="entry name" value="beta-beta-alpha zinc fingers"/>
    <property type="match status" value="1"/>
</dbReference>
<dbReference type="GO" id="GO:0005634">
    <property type="term" value="C:nucleus"/>
    <property type="evidence" value="ECO:0007669"/>
    <property type="project" value="UniProtKB-SubCell"/>
</dbReference>
<evidence type="ECO:0000256" key="7">
    <source>
        <dbReference type="ARBA" id="ARBA00023242"/>
    </source>
</evidence>
<feature type="region of interest" description="Disordered" evidence="9">
    <location>
        <begin position="732"/>
        <end position="801"/>
    </location>
</feature>
<dbReference type="InterPro" id="IPR036236">
    <property type="entry name" value="Znf_C2H2_sf"/>
</dbReference>
<dbReference type="GO" id="GO:0008270">
    <property type="term" value="F:zinc ion binding"/>
    <property type="evidence" value="ECO:0007669"/>
    <property type="project" value="UniProtKB-KW"/>
</dbReference>
<evidence type="ECO:0000256" key="4">
    <source>
        <dbReference type="ARBA" id="ARBA00022833"/>
    </source>
</evidence>
<dbReference type="InterPro" id="IPR013087">
    <property type="entry name" value="Znf_C2H2_type"/>
</dbReference>
<dbReference type="GO" id="GO:0006357">
    <property type="term" value="P:regulation of transcription by RNA polymerase II"/>
    <property type="evidence" value="ECO:0007669"/>
    <property type="project" value="TreeGrafter"/>
</dbReference>
<feature type="domain" description="C2H2-type" evidence="10">
    <location>
        <begin position="282"/>
        <end position="312"/>
    </location>
</feature>
<feature type="region of interest" description="Disordered" evidence="9">
    <location>
        <begin position="487"/>
        <end position="525"/>
    </location>
</feature>
<dbReference type="SMART" id="SM00355">
    <property type="entry name" value="ZnF_C2H2"/>
    <property type="match status" value="5"/>
</dbReference>
<evidence type="ECO:0000256" key="6">
    <source>
        <dbReference type="ARBA" id="ARBA00023163"/>
    </source>
</evidence>
<keyword evidence="2" id="KW-0479">Metal-binding</keyword>
<evidence type="ECO:0000256" key="1">
    <source>
        <dbReference type="ARBA" id="ARBA00004123"/>
    </source>
</evidence>
<gene>
    <name evidence="11" type="ORF">H109_07664</name>
</gene>
<dbReference type="InterPro" id="IPR051061">
    <property type="entry name" value="Zinc_finger_trans_reg"/>
</dbReference>
<feature type="region of interest" description="Disordered" evidence="9">
    <location>
        <begin position="816"/>
        <end position="836"/>
    </location>
</feature>
<keyword evidence="12" id="KW-1185">Reference proteome</keyword>
<name>A0A059IXZ6_TRIIM</name>
<comment type="subcellular location">
    <subcellularLocation>
        <location evidence="1">Nucleus</location>
    </subcellularLocation>
</comment>
<dbReference type="OrthoDB" id="6077919at2759"/>
<feature type="compositionally biased region" description="Polar residues" evidence="9">
    <location>
        <begin position="212"/>
        <end position="240"/>
    </location>
</feature>
<keyword evidence="5" id="KW-0805">Transcription regulation</keyword>
<dbReference type="EMBL" id="AOKY01000818">
    <property type="protein sequence ID" value="KDB20389.1"/>
    <property type="molecule type" value="Genomic_DNA"/>
</dbReference>
<dbReference type="PANTHER" id="PTHR46179">
    <property type="entry name" value="ZINC FINGER PROTEIN"/>
    <property type="match status" value="1"/>
</dbReference>
<evidence type="ECO:0000256" key="8">
    <source>
        <dbReference type="PROSITE-ProRule" id="PRU00042"/>
    </source>
</evidence>
<dbReference type="PANTHER" id="PTHR46179:SF13">
    <property type="entry name" value="C2H2-TYPE DOMAIN-CONTAINING PROTEIN"/>
    <property type="match status" value="1"/>
</dbReference>
<feature type="compositionally biased region" description="Basic and acidic residues" evidence="9">
    <location>
        <begin position="494"/>
        <end position="511"/>
    </location>
</feature>
<feature type="region of interest" description="Disordered" evidence="9">
    <location>
        <begin position="1"/>
        <end position="33"/>
    </location>
</feature>
<feature type="region of interest" description="Disordered" evidence="9">
    <location>
        <begin position="212"/>
        <end position="252"/>
    </location>
</feature>
<evidence type="ECO:0000313" key="12">
    <source>
        <dbReference type="Proteomes" id="UP000024533"/>
    </source>
</evidence>
<dbReference type="PROSITE" id="PS50157">
    <property type="entry name" value="ZINC_FINGER_C2H2_2"/>
    <property type="match status" value="2"/>
</dbReference>
<sequence length="836" mass="94553">MDPHDQSFLSPFLPPTEFASPAQTFQESDRSLSASRIDYLQGIRQDDDSIQQPQLSYPSSVTIPGLEPRTQPTTPLQLPTGDVQQSFYGQGQTLAGSPIFHPQPNITNISPISVPDTRPLNYFSRQRNPLGTSITFTDIAQQSQAYGQQYHFPAPQTATPCIGPTGGTELRTRSLSDSGYMSRISGISGNASFQGTLANIPQSPQTISFNQLLQPGYTPGSQYTPDPQPEASSLLNEPTSQPRPRRKRKERRVFCPEKDCPWTGRCPSERKKHIHQKHTKPHACNFYGCTMTFGSPSDLKRHRESRHPSERTPQYKCFATKKKSCLESTHLFARKDNFRTHLVKTHGLSENEVAEHIVLSNKWLFDIKRRSIETREKSLQSPVQFDPYVQSTHPQPQYPASVDMNLLRQLAPADYNPVEDALVEEEYLDMTRGLEDDMESIISDFRKSGGDFGVPGIQEPVDYNGPSTTPGNSYINLADNLISHNSGQQTSYLHRSENSDERERSLREVERNFQQPTTAQTVVEKEKHPCAEPGCNASFKIPSLLKKHRKRHRKPYGCTFKDCYKTFGSKADWKRHESSRHSHLERWRCGDPDITDSSRSCAKMFERRNSYEFHLKAHGIDDEDEILQRINSNRIGGDCQFRFWCGFCNVLVPISTEGFAALIERFDHIYNEHFEKGQDISSWVLPDSHLTKGEAKPQSLGRVLQYAASATETTISESVDSKSLLEDVLETEETGAAPSQRNLRQIRTFRASSRGRRSRVSMSPPKSLKRRREHSRPTPEAPSAPTPEAAPELQPPLDEFSLELERLEEIGTFNFDDLFNDDTMSSLFPGSPTEPS</sequence>
<accession>A0A059IXZ6</accession>
<dbReference type="Gene3D" id="3.30.160.60">
    <property type="entry name" value="Classic Zinc Finger"/>
    <property type="match status" value="2"/>
</dbReference>
<feature type="compositionally biased region" description="Polar residues" evidence="9">
    <location>
        <begin position="21"/>
        <end position="33"/>
    </location>
</feature>
<feature type="compositionally biased region" description="Polar residues" evidence="9">
    <location>
        <begin position="50"/>
        <end position="62"/>
    </location>
</feature>
<keyword evidence="3 8" id="KW-0863">Zinc-finger</keyword>
<evidence type="ECO:0000256" key="9">
    <source>
        <dbReference type="SAM" id="MobiDB-lite"/>
    </source>
</evidence>
<dbReference type="HOGENOM" id="CLU_012733_0_0_1"/>
<keyword evidence="7" id="KW-0539">Nucleus</keyword>
<keyword evidence="6" id="KW-0804">Transcription</keyword>
<evidence type="ECO:0000256" key="5">
    <source>
        <dbReference type="ARBA" id="ARBA00023015"/>
    </source>
</evidence>
<dbReference type="Proteomes" id="UP000024533">
    <property type="component" value="Unassembled WGS sequence"/>
</dbReference>
<reference evidence="11 12" key="1">
    <citation type="submission" date="2014-02" db="EMBL/GenBank/DDBJ databases">
        <title>The Genome Sequence of Trichophyton interdigitale MR816.</title>
        <authorList>
            <consortium name="The Broad Institute Genomics Platform"/>
            <person name="Cuomo C.A."/>
            <person name="White T.C."/>
            <person name="Graser Y."/>
            <person name="Martinez-Rossi N."/>
            <person name="Heitman J."/>
            <person name="Young S.K."/>
            <person name="Zeng Q."/>
            <person name="Gargeya S."/>
            <person name="Abouelleil A."/>
            <person name="Alvarado L."/>
            <person name="Chapman S.B."/>
            <person name="Gainer-Dewar J."/>
            <person name="Goldberg J."/>
            <person name="Griggs A."/>
            <person name="Gujja S."/>
            <person name="Hansen M."/>
            <person name="Howarth C."/>
            <person name="Imamovic A."/>
            <person name="Larimer J."/>
            <person name="Martinez D."/>
            <person name="Murphy C."/>
            <person name="Pearson M.D."/>
            <person name="Persinoti G."/>
            <person name="Poon T."/>
            <person name="Priest M."/>
            <person name="Roberts A.D."/>
            <person name="Saif S."/>
            <person name="Shea T.D."/>
            <person name="Sykes S.N."/>
            <person name="Wortman J."/>
            <person name="Nusbaum C."/>
            <person name="Birren B."/>
        </authorList>
    </citation>
    <scope>NUCLEOTIDE SEQUENCE [LARGE SCALE GENOMIC DNA]</scope>
    <source>
        <strain evidence="11 12">MR816</strain>
    </source>
</reference>
<evidence type="ECO:0000259" key="10">
    <source>
        <dbReference type="PROSITE" id="PS50157"/>
    </source>
</evidence>
<evidence type="ECO:0000256" key="2">
    <source>
        <dbReference type="ARBA" id="ARBA00022723"/>
    </source>
</evidence>
<keyword evidence="4" id="KW-0862">Zinc</keyword>
<proteinExistence type="predicted"/>